<feature type="compositionally biased region" description="Low complexity" evidence="4">
    <location>
        <begin position="687"/>
        <end position="707"/>
    </location>
</feature>
<feature type="compositionally biased region" description="Low complexity" evidence="4">
    <location>
        <begin position="532"/>
        <end position="552"/>
    </location>
</feature>
<dbReference type="RefSeq" id="XP_029219733.1">
    <property type="nucleotide sequence ID" value="XM_029363810.1"/>
</dbReference>
<feature type="compositionally biased region" description="Low complexity" evidence="4">
    <location>
        <begin position="884"/>
        <end position="893"/>
    </location>
</feature>
<dbReference type="GO" id="GO:0004066">
    <property type="term" value="F:asparagine synthase (glutamine-hydrolyzing) activity"/>
    <property type="evidence" value="ECO:0007669"/>
    <property type="project" value="InterPro"/>
</dbReference>
<dbReference type="InterPro" id="IPR014729">
    <property type="entry name" value="Rossmann-like_a/b/a_fold"/>
</dbReference>
<feature type="region of interest" description="Disordered" evidence="4">
    <location>
        <begin position="1126"/>
        <end position="1195"/>
    </location>
</feature>
<evidence type="ECO:0000313" key="6">
    <source>
        <dbReference type="EMBL" id="PFH35724.1"/>
    </source>
</evidence>
<keyword evidence="3" id="KW-0315">Glutamine amidotransferase</keyword>
<dbReference type="Proteomes" id="UP000224006">
    <property type="component" value="Chromosome IV"/>
</dbReference>
<proteinExistence type="predicted"/>
<feature type="domain" description="Asparagine synthetase" evidence="5">
    <location>
        <begin position="1290"/>
        <end position="1334"/>
    </location>
</feature>
<feature type="compositionally biased region" description="Basic and acidic residues" evidence="4">
    <location>
        <begin position="1065"/>
        <end position="1084"/>
    </location>
</feature>
<feature type="compositionally biased region" description="Low complexity" evidence="4">
    <location>
        <begin position="1054"/>
        <end position="1064"/>
    </location>
</feature>
<feature type="compositionally biased region" description="Basic residues" evidence="4">
    <location>
        <begin position="1179"/>
        <end position="1189"/>
    </location>
</feature>
<feature type="region of interest" description="Disordered" evidence="4">
    <location>
        <begin position="604"/>
        <end position="645"/>
    </location>
</feature>
<dbReference type="Gene3D" id="3.40.50.620">
    <property type="entry name" value="HUPs"/>
    <property type="match status" value="2"/>
</dbReference>
<dbReference type="VEuPathDB" id="ToxoDB:BESB_053750"/>
<evidence type="ECO:0000256" key="3">
    <source>
        <dbReference type="ARBA" id="ARBA00022962"/>
    </source>
</evidence>
<feature type="region of interest" description="Disordered" evidence="4">
    <location>
        <begin position="1054"/>
        <end position="1084"/>
    </location>
</feature>
<dbReference type="GO" id="GO:0006529">
    <property type="term" value="P:asparagine biosynthetic process"/>
    <property type="evidence" value="ECO:0007669"/>
    <property type="project" value="UniProtKB-KW"/>
</dbReference>
<keyword evidence="2" id="KW-0061">Asparagine biosynthesis</keyword>
<evidence type="ECO:0000256" key="2">
    <source>
        <dbReference type="ARBA" id="ARBA00022888"/>
    </source>
</evidence>
<dbReference type="EMBL" id="NWUJ01000004">
    <property type="protein sequence ID" value="PFH35724.1"/>
    <property type="molecule type" value="Genomic_DNA"/>
</dbReference>
<evidence type="ECO:0000313" key="7">
    <source>
        <dbReference type="Proteomes" id="UP000224006"/>
    </source>
</evidence>
<organism evidence="6 7">
    <name type="scientific">Besnoitia besnoiti</name>
    <name type="common">Apicomplexan protozoan</name>
    <dbReference type="NCBI Taxonomy" id="94643"/>
    <lineage>
        <taxon>Eukaryota</taxon>
        <taxon>Sar</taxon>
        <taxon>Alveolata</taxon>
        <taxon>Apicomplexa</taxon>
        <taxon>Conoidasida</taxon>
        <taxon>Coccidia</taxon>
        <taxon>Eucoccidiorida</taxon>
        <taxon>Eimeriorina</taxon>
        <taxon>Sarcocystidae</taxon>
        <taxon>Besnoitia</taxon>
    </lineage>
</organism>
<comment type="caution">
    <text evidence="6">The sequence shown here is derived from an EMBL/GenBank/DDBJ whole genome shotgun (WGS) entry which is preliminary data.</text>
</comment>
<feature type="compositionally biased region" description="Basic and acidic residues" evidence="4">
    <location>
        <begin position="513"/>
        <end position="527"/>
    </location>
</feature>
<feature type="compositionally biased region" description="Basic and acidic residues" evidence="4">
    <location>
        <begin position="733"/>
        <end position="744"/>
    </location>
</feature>
<dbReference type="Pfam" id="PF00733">
    <property type="entry name" value="Asn_synthase"/>
    <property type="match status" value="1"/>
</dbReference>
<feature type="region of interest" description="Disordered" evidence="4">
    <location>
        <begin position="677"/>
        <end position="707"/>
    </location>
</feature>
<evidence type="ECO:0000256" key="1">
    <source>
        <dbReference type="ARBA" id="ARBA00022605"/>
    </source>
</evidence>
<dbReference type="OrthoDB" id="10252281at2759"/>
<feature type="region of interest" description="Disordered" evidence="4">
    <location>
        <begin position="501"/>
        <end position="560"/>
    </location>
</feature>
<dbReference type="CDD" id="cd01991">
    <property type="entry name" value="Asn_synthase_B_C"/>
    <property type="match status" value="1"/>
</dbReference>
<feature type="region of interest" description="Disordered" evidence="4">
    <location>
        <begin position="988"/>
        <end position="1013"/>
    </location>
</feature>
<accession>A0A2A9MET6</accession>
<gene>
    <name evidence="6" type="ORF">BESB_053750</name>
</gene>
<evidence type="ECO:0000259" key="5">
    <source>
        <dbReference type="Pfam" id="PF00733"/>
    </source>
</evidence>
<keyword evidence="7" id="KW-1185">Reference proteome</keyword>
<reference evidence="6 7" key="1">
    <citation type="submission" date="2017-09" db="EMBL/GenBank/DDBJ databases">
        <title>Genome sequencing of Besnoitia besnoiti strain Bb-Ger1.</title>
        <authorList>
            <person name="Schares G."/>
            <person name="Venepally P."/>
            <person name="Lorenzi H.A."/>
        </authorList>
    </citation>
    <scope>NUCLEOTIDE SEQUENCE [LARGE SCALE GENOMIC DNA]</scope>
    <source>
        <strain evidence="6 7">Bb-Ger1</strain>
    </source>
</reference>
<feature type="region of interest" description="Disordered" evidence="4">
    <location>
        <begin position="725"/>
        <end position="745"/>
    </location>
</feature>
<dbReference type="SUPFAM" id="SSF52402">
    <property type="entry name" value="Adenine nucleotide alpha hydrolases-like"/>
    <property type="match status" value="1"/>
</dbReference>
<sequence length="1506" mass="159374">MAAPFVVALRARCSQSDSTCSFSSEVPAAPLASLAPGSSGPPASLLCPDTCSSSCCHLPGTSLHPALRAAASPAPSAAPSEAALGAPASSGLYLPSCPEPEARASSAAVSLLFRSSRIWVCEETRGDEAPPPAPSDAADTSHARFCEGRQRGHAAADGSAFACGKASFTCSVRHWESSSLRLEFTPDSRDSLCCIAAADSQREQKLDQAAGGVHPAGFPSAGDSCRPSQAPHRDAASLSGVIHPTQLNGACAGLRKVPSQVAPRTSVLVWRGDVFGLPSPWGSPCADKSPDAPPVDSGDAPKAPRSCEEERLFKELLLDLHTTRRSHADVLQRLESIGTFLACAGGARDLPAEGRETAGPLNGKACRPSDVIFSPKRPARGRRVQVRFALVFFSGPLRTLYFCRDKIGTSSLLCFTALSPSDPPRRGREGVSRPPPTALLLSLSSSTAAACRRFEDAAEADRESDGGLQPVAGAEAAVSACEEVPIEGVFAVSFSRLLQAAESPTRAANPRESAAREDPDERLEPSAERVALSRSSRPSSSPQRLLASPRPSAFCDGEDERAGDEPAFLSLLCESPFAAAFVRLPWATPPPLSSPLFWDPAGRCGAQPRSDASPSATACGAAPRPNAGEDEEEATQNGRYDGASPCPPEALAAAAELLEYLEEAVVRSCAPLGLRHRASQESRRIQRGAAPPADEAAQEASAGAAYEGSRGAHVHAEELRAALKAGDSADDAEQLRGRRGEEGRAACQASEEVERANDVGVSHEADAHLAILFSGGVDSSLLVALVLRLAAEGEIAPTPLEPSAPERRRELPAGQRRRRLVVELVNVAFTPTAPDRLTGLASYASLLRVLDGLRTRGRGGSTALRDAGRHVAGAGLCTERSSEPRAASSPEASGSDASAQRPLQKYDIDLRLICVDATEEEMLAVEKEVLDLVAPQGTHMDLNIASALYFAARGRGYLVAPGFQTRPEWAALLASSSVWEPLQLRSTPLGKQTAAGSQGDEADPAPDSGAKPPAHSAACAPCRVCALRAKARCSHDACSLCCRKLRELALARRAGTGETASGAEADARKATHAEAGRENENTRRAEAAAKRIYLNGRGWTYLSADAPLYAECAVHRDRLKVLPTQACEAPAGRQSNGSRSDAEGGGASPHTAPEERPIADKARGASLGTSPEECEHGKRQLSHSARRKEKPQTRDVVGLAARDALPWYAATASDVADILGAEAPSQGQGRQRGCSALDKTNHGLSGRRPQSIAMDPLVRGLLMEFKRSASGTFLCITARNYRMHSSAMGTMAPRAFPSHDLGRAYYEVKSYVVLLGSGADELFGGYGRHKTARLKRGPDGLRDEMLMDLRRLWRRNLGRDSRVFSHFGRLPRLPFLDEDLLAFVGFSLPFSRVLSPVPAGGLDARATGASCGLSRPHSSVASPRASAESFLTSCPEAVRRQMETNPAWMSNKWMLRVCALHEGMHFAALAKKRAIQFGSRAAHLSNQRCALSNRQAKGSDPFVKEE</sequence>
<dbReference type="InterPro" id="IPR051857">
    <property type="entry name" value="Asn_synthetase_domain"/>
</dbReference>
<keyword evidence="1" id="KW-0028">Amino-acid biosynthesis</keyword>
<dbReference type="PANTHER" id="PTHR45937:SF1">
    <property type="entry name" value="ASPARAGINE SYNTHETASE DOMAIN-CONTAINING PROTEIN 1"/>
    <property type="match status" value="1"/>
</dbReference>
<dbReference type="InterPro" id="IPR001962">
    <property type="entry name" value="Asn_synthase"/>
</dbReference>
<evidence type="ECO:0000256" key="4">
    <source>
        <dbReference type="SAM" id="MobiDB-lite"/>
    </source>
</evidence>
<dbReference type="PANTHER" id="PTHR45937">
    <property type="entry name" value="ASPARAGINE SYNTHETASE DOMAIN-CONTAINING PROTEIN 1"/>
    <property type="match status" value="1"/>
</dbReference>
<feature type="compositionally biased region" description="Basic and acidic residues" evidence="4">
    <location>
        <begin position="1152"/>
        <end position="1163"/>
    </location>
</feature>
<feature type="region of interest" description="Disordered" evidence="4">
    <location>
        <begin position="285"/>
        <end position="306"/>
    </location>
</feature>
<dbReference type="KEGG" id="bbes:BESB_053750"/>
<dbReference type="GeneID" id="40310304"/>
<feature type="region of interest" description="Disordered" evidence="4">
    <location>
        <begin position="874"/>
        <end position="900"/>
    </location>
</feature>
<protein>
    <recommendedName>
        <fullName evidence="5">Asparagine synthetase domain-containing protein</fullName>
    </recommendedName>
</protein>
<feature type="region of interest" description="Disordered" evidence="4">
    <location>
        <begin position="1224"/>
        <end position="1250"/>
    </location>
</feature>
<dbReference type="STRING" id="94643.A0A2A9MET6"/>
<name>A0A2A9MET6_BESBE</name>